<sequence length="98" mass="10031">MDDGGTATSPNQVLLAQPADPLSAFAARANPGQEEVVGSPPVRARMLRAYNSGGGRPCREVLLGNAATGTKTLYCEAAPGVWTSVRPLLGTGQVAARP</sequence>
<accession>A0ABR7RSJ3</accession>
<comment type="caution">
    <text evidence="1">The sequence shown here is derived from an EMBL/GenBank/DDBJ whole genome shotgun (WGS) entry which is preliminary data.</text>
</comment>
<reference evidence="1 2" key="1">
    <citation type="journal article" date="2013" name="Int. J. Syst. Evol. Microbiol.">
        <title>Roseomonas aerophila sp. nov., isolated from air.</title>
        <authorList>
            <person name="Kim S.J."/>
            <person name="Weon H.Y."/>
            <person name="Ahn J.H."/>
            <person name="Hong S.B."/>
            <person name="Seok S.J."/>
            <person name="Whang K.S."/>
            <person name="Kwon S.W."/>
        </authorList>
    </citation>
    <scope>NUCLEOTIDE SEQUENCE [LARGE SCALE GENOMIC DNA]</scope>
    <source>
        <strain evidence="1 2">NBRC 108923</strain>
    </source>
</reference>
<evidence type="ECO:0000313" key="2">
    <source>
        <dbReference type="Proteomes" id="UP000626026"/>
    </source>
</evidence>
<organism evidence="1 2">
    <name type="scientific">Teichococcus aerophilus</name>
    <dbReference type="NCBI Taxonomy" id="1224513"/>
    <lineage>
        <taxon>Bacteria</taxon>
        <taxon>Pseudomonadati</taxon>
        <taxon>Pseudomonadota</taxon>
        <taxon>Alphaproteobacteria</taxon>
        <taxon>Acetobacterales</taxon>
        <taxon>Roseomonadaceae</taxon>
        <taxon>Roseomonas</taxon>
    </lineage>
</organism>
<dbReference type="EMBL" id="JACTVA010000061">
    <property type="protein sequence ID" value="MBC9209601.1"/>
    <property type="molecule type" value="Genomic_DNA"/>
</dbReference>
<gene>
    <name evidence="1" type="ORF">IBL26_22345</name>
</gene>
<evidence type="ECO:0000313" key="1">
    <source>
        <dbReference type="EMBL" id="MBC9209601.1"/>
    </source>
</evidence>
<dbReference type="RefSeq" id="WP_187786733.1">
    <property type="nucleotide sequence ID" value="NZ_JACTVA010000061.1"/>
</dbReference>
<protein>
    <submittedName>
        <fullName evidence="1">Uncharacterized protein</fullName>
    </submittedName>
</protein>
<keyword evidence="2" id="KW-1185">Reference proteome</keyword>
<name>A0ABR7RSJ3_9PROT</name>
<proteinExistence type="predicted"/>
<dbReference type="Proteomes" id="UP000626026">
    <property type="component" value="Unassembled WGS sequence"/>
</dbReference>